<feature type="signal peptide" evidence="2">
    <location>
        <begin position="1"/>
        <end position="23"/>
    </location>
</feature>
<accession>A0ABU6QHU5</accession>
<dbReference type="EMBL" id="JASCZI010000389">
    <property type="protein sequence ID" value="MED6111511.1"/>
    <property type="molecule type" value="Genomic_DNA"/>
</dbReference>
<dbReference type="Pfam" id="PF24068">
    <property type="entry name" value="TPD1_C"/>
    <property type="match status" value="1"/>
</dbReference>
<proteinExistence type="predicted"/>
<evidence type="ECO:0000313" key="4">
    <source>
        <dbReference type="Proteomes" id="UP001341840"/>
    </source>
</evidence>
<evidence type="ECO:0000313" key="3">
    <source>
        <dbReference type="EMBL" id="MED6111511.1"/>
    </source>
</evidence>
<feature type="chain" id="PRO_5045765528" evidence="2">
    <location>
        <begin position="24"/>
        <end position="124"/>
    </location>
</feature>
<sequence>MAATTFNCFLPLVLLILIVKGSCDCSLNNINIGTTRSGKEIQGKPEWNVSVINNCSCAQSQIQLACQGFQSAESVDPSILSVKSDTCLLINGKPLQGFDSVVFSYAWDPPFLLLPKSSVLGTCS</sequence>
<comment type="caution">
    <text evidence="3">The sequence shown here is derived from an EMBL/GenBank/DDBJ whole genome shotgun (WGS) entry which is preliminary data.</text>
</comment>
<evidence type="ECO:0000256" key="1">
    <source>
        <dbReference type="ARBA" id="ARBA00022729"/>
    </source>
</evidence>
<gene>
    <name evidence="3" type="ORF">PIB30_052952</name>
</gene>
<dbReference type="Proteomes" id="UP001341840">
    <property type="component" value="Unassembled WGS sequence"/>
</dbReference>
<reference evidence="3 4" key="1">
    <citation type="journal article" date="2023" name="Plants (Basel)">
        <title>Bridging the Gap: Combining Genomics and Transcriptomics Approaches to Understand Stylosanthes scabra, an Orphan Legume from the Brazilian Caatinga.</title>
        <authorList>
            <person name="Ferreira-Neto J.R.C."/>
            <person name="da Silva M.D."/>
            <person name="Binneck E."/>
            <person name="de Melo N.F."/>
            <person name="da Silva R.H."/>
            <person name="de Melo A.L.T.M."/>
            <person name="Pandolfi V."/>
            <person name="Bustamante F.O."/>
            <person name="Brasileiro-Vidal A.C."/>
            <person name="Benko-Iseppon A.M."/>
        </authorList>
    </citation>
    <scope>NUCLEOTIDE SEQUENCE [LARGE SCALE GENOMIC DNA]</scope>
    <source>
        <tissue evidence="3">Leaves</tissue>
    </source>
</reference>
<dbReference type="InterPro" id="IPR040361">
    <property type="entry name" value="TPD1"/>
</dbReference>
<dbReference type="PANTHER" id="PTHR33184:SF11">
    <property type="entry name" value="BETA-1,3-N-ACETYLGLUCOSAMINYLTRANSFERASE FAMILY PROTEIN"/>
    <property type="match status" value="1"/>
</dbReference>
<evidence type="ECO:0000256" key="2">
    <source>
        <dbReference type="SAM" id="SignalP"/>
    </source>
</evidence>
<keyword evidence="1 2" id="KW-0732">Signal</keyword>
<dbReference type="PANTHER" id="PTHR33184">
    <property type="entry name" value="PROTEIN TAPETUM DETERMINANT 1-LIKE-RELATED"/>
    <property type="match status" value="1"/>
</dbReference>
<organism evidence="3 4">
    <name type="scientific">Stylosanthes scabra</name>
    <dbReference type="NCBI Taxonomy" id="79078"/>
    <lineage>
        <taxon>Eukaryota</taxon>
        <taxon>Viridiplantae</taxon>
        <taxon>Streptophyta</taxon>
        <taxon>Embryophyta</taxon>
        <taxon>Tracheophyta</taxon>
        <taxon>Spermatophyta</taxon>
        <taxon>Magnoliopsida</taxon>
        <taxon>eudicotyledons</taxon>
        <taxon>Gunneridae</taxon>
        <taxon>Pentapetalae</taxon>
        <taxon>rosids</taxon>
        <taxon>fabids</taxon>
        <taxon>Fabales</taxon>
        <taxon>Fabaceae</taxon>
        <taxon>Papilionoideae</taxon>
        <taxon>50 kb inversion clade</taxon>
        <taxon>dalbergioids sensu lato</taxon>
        <taxon>Dalbergieae</taxon>
        <taxon>Pterocarpus clade</taxon>
        <taxon>Stylosanthes</taxon>
    </lineage>
</organism>
<keyword evidence="4" id="KW-1185">Reference proteome</keyword>
<protein>
    <submittedName>
        <fullName evidence="3">Uncharacterized protein</fullName>
    </submittedName>
</protein>
<name>A0ABU6QHU5_9FABA</name>